<reference evidence="1" key="1">
    <citation type="submission" date="2021-06" db="EMBL/GenBank/DDBJ databases">
        <authorList>
            <person name="Kallberg Y."/>
            <person name="Tangrot J."/>
            <person name="Rosling A."/>
        </authorList>
    </citation>
    <scope>NUCLEOTIDE SEQUENCE</scope>
    <source>
        <strain evidence="1">CL356</strain>
    </source>
</reference>
<protein>
    <submittedName>
        <fullName evidence="1">12670_t:CDS:1</fullName>
    </submittedName>
</protein>
<organism evidence="1 2">
    <name type="scientific">Acaulospora colombiana</name>
    <dbReference type="NCBI Taxonomy" id="27376"/>
    <lineage>
        <taxon>Eukaryota</taxon>
        <taxon>Fungi</taxon>
        <taxon>Fungi incertae sedis</taxon>
        <taxon>Mucoromycota</taxon>
        <taxon>Glomeromycotina</taxon>
        <taxon>Glomeromycetes</taxon>
        <taxon>Diversisporales</taxon>
        <taxon>Acaulosporaceae</taxon>
        <taxon>Acaulospora</taxon>
    </lineage>
</organism>
<accession>A0ACA9MSG7</accession>
<evidence type="ECO:0000313" key="2">
    <source>
        <dbReference type="Proteomes" id="UP000789525"/>
    </source>
</evidence>
<proteinExistence type="predicted"/>
<name>A0ACA9MSG7_9GLOM</name>
<keyword evidence="2" id="KW-1185">Reference proteome</keyword>
<evidence type="ECO:0000313" key="1">
    <source>
        <dbReference type="EMBL" id="CAG8608413.1"/>
    </source>
</evidence>
<sequence>MFCKSAGKHLPESDDETLFSTMTSRKSSFRAVIFDIGGVVITSPLIAISAYERERGFPKDWINVLITGHGSKGAWQRFERGEIDLRTFYTGFSKELSDVGKGKVLYNDYCKKRAIAFPSLPPESQMRIDGRE</sequence>
<dbReference type="Proteomes" id="UP000789525">
    <property type="component" value="Unassembled WGS sequence"/>
</dbReference>
<gene>
    <name evidence="1" type="ORF">ACOLOM_LOCUS6936</name>
</gene>
<dbReference type="EMBL" id="CAJVPT010014932">
    <property type="protein sequence ID" value="CAG8608413.1"/>
    <property type="molecule type" value="Genomic_DNA"/>
</dbReference>
<feature type="non-terminal residue" evidence="1">
    <location>
        <position position="132"/>
    </location>
</feature>
<comment type="caution">
    <text evidence="1">The sequence shown here is derived from an EMBL/GenBank/DDBJ whole genome shotgun (WGS) entry which is preliminary data.</text>
</comment>